<dbReference type="PROSITE" id="PS51186">
    <property type="entry name" value="GNAT"/>
    <property type="match status" value="1"/>
</dbReference>
<dbReference type="RefSeq" id="WP_086789257.1">
    <property type="nucleotide sequence ID" value="NZ_JAGIOO010000001.1"/>
</dbReference>
<evidence type="ECO:0000259" key="1">
    <source>
        <dbReference type="PROSITE" id="PS51186"/>
    </source>
</evidence>
<organism evidence="2 3">
    <name type="scientific">Crossiella equi</name>
    <dbReference type="NCBI Taxonomy" id="130796"/>
    <lineage>
        <taxon>Bacteria</taxon>
        <taxon>Bacillati</taxon>
        <taxon>Actinomycetota</taxon>
        <taxon>Actinomycetes</taxon>
        <taxon>Pseudonocardiales</taxon>
        <taxon>Pseudonocardiaceae</taxon>
        <taxon>Crossiella</taxon>
    </lineage>
</organism>
<evidence type="ECO:0000313" key="3">
    <source>
        <dbReference type="Proteomes" id="UP001519363"/>
    </source>
</evidence>
<dbReference type="Proteomes" id="UP001519363">
    <property type="component" value="Unassembled WGS sequence"/>
</dbReference>
<reference evidence="2 3" key="1">
    <citation type="submission" date="2021-03" db="EMBL/GenBank/DDBJ databases">
        <title>Sequencing the genomes of 1000 actinobacteria strains.</title>
        <authorList>
            <person name="Klenk H.-P."/>
        </authorList>
    </citation>
    <scope>NUCLEOTIDE SEQUENCE [LARGE SCALE GENOMIC DNA]</scope>
    <source>
        <strain evidence="2 3">DSM 44580</strain>
    </source>
</reference>
<protein>
    <submittedName>
        <fullName evidence="2">GNAT superfamily N-acetyltransferase</fullName>
    </submittedName>
</protein>
<dbReference type="EMBL" id="JAGIOO010000001">
    <property type="protein sequence ID" value="MBP2472895.1"/>
    <property type="molecule type" value="Genomic_DNA"/>
</dbReference>
<accession>A0ABS5A8J1</accession>
<dbReference type="Gene3D" id="3.40.630.30">
    <property type="match status" value="1"/>
</dbReference>
<gene>
    <name evidence="2" type="ORF">JOF53_001767</name>
</gene>
<comment type="caution">
    <text evidence="2">The sequence shown here is derived from an EMBL/GenBank/DDBJ whole genome shotgun (WGS) entry which is preliminary data.</text>
</comment>
<name>A0ABS5A8J1_9PSEU</name>
<dbReference type="InterPro" id="IPR016181">
    <property type="entry name" value="Acyl_CoA_acyltransferase"/>
</dbReference>
<feature type="domain" description="N-acetyltransferase" evidence="1">
    <location>
        <begin position="132"/>
        <end position="267"/>
    </location>
</feature>
<evidence type="ECO:0000313" key="2">
    <source>
        <dbReference type="EMBL" id="MBP2472895.1"/>
    </source>
</evidence>
<keyword evidence="3" id="KW-1185">Reference proteome</keyword>
<dbReference type="InterPro" id="IPR000182">
    <property type="entry name" value="GNAT_dom"/>
</dbReference>
<dbReference type="SUPFAM" id="SSF55729">
    <property type="entry name" value="Acyl-CoA N-acyltransferases (Nat)"/>
    <property type="match status" value="1"/>
</dbReference>
<proteinExistence type="predicted"/>
<dbReference type="Pfam" id="PF00583">
    <property type="entry name" value="Acetyltransf_1"/>
    <property type="match status" value="1"/>
</dbReference>
<sequence length="267" mass="28952">MAELVEVVESVELLKAAWRPLVLDRSPEADVRDLPGVSVRWADSRFAFWNTVTFTESDVDAQTLRQRLVVAAEVMRGKELPGFLWVFEDLLAEQARAGLEAAAGEAGLQYAFSGVGMAGDLLPVPDPHHPDLVFERVRTDEQLQAYADLNSLAYGFPLEAGRDGIGGSALWKTDVHAYLGLRDGVPVTCAATIAARDCLFVVLVATHPDWERRGYGEAVTRKALHEGAKATGLTTRAALHATAAGAPVYPRIGFEPNSAIHFYALRG</sequence>